<evidence type="ECO:0000313" key="1">
    <source>
        <dbReference type="EMBL" id="PHT67972.1"/>
    </source>
</evidence>
<evidence type="ECO:0008006" key="3">
    <source>
        <dbReference type="Google" id="ProtNLM"/>
    </source>
</evidence>
<evidence type="ECO:0000313" key="2">
    <source>
        <dbReference type="Proteomes" id="UP000222542"/>
    </source>
</evidence>
<keyword evidence="2" id="KW-1185">Reference proteome</keyword>
<organism evidence="1 2">
    <name type="scientific">Capsicum annuum</name>
    <name type="common">Capsicum pepper</name>
    <dbReference type="NCBI Taxonomy" id="4072"/>
    <lineage>
        <taxon>Eukaryota</taxon>
        <taxon>Viridiplantae</taxon>
        <taxon>Streptophyta</taxon>
        <taxon>Embryophyta</taxon>
        <taxon>Tracheophyta</taxon>
        <taxon>Spermatophyta</taxon>
        <taxon>Magnoliopsida</taxon>
        <taxon>eudicotyledons</taxon>
        <taxon>Gunneridae</taxon>
        <taxon>Pentapetalae</taxon>
        <taxon>asterids</taxon>
        <taxon>lamiids</taxon>
        <taxon>Solanales</taxon>
        <taxon>Solanaceae</taxon>
        <taxon>Solanoideae</taxon>
        <taxon>Capsiceae</taxon>
        <taxon>Capsicum</taxon>
    </lineage>
</organism>
<dbReference type="AlphaFoldDB" id="A0A2G2YDZ3"/>
<dbReference type="EMBL" id="AYRZ02000011">
    <property type="protein sequence ID" value="PHT67972.1"/>
    <property type="molecule type" value="Genomic_DNA"/>
</dbReference>
<sequence length="126" mass="14825">MNFLEETSHTDWANLEAYRDKMIQRIQLVNLHPFEVEYVQNIMKQKCDNLDCGFFVAGYPEYLSKGMDVPFVGFEEEYHQMRYASLFQNCGIRKAKKYYVSENDDPPRPRTKTILLPDESGIVSIE</sequence>
<accession>A0A2G2YDZ3</accession>
<dbReference type="PANTHER" id="PTHR33022">
    <property type="entry name" value="DUF1985 DOMAIN-CONTAINING PROTEIN"/>
    <property type="match status" value="1"/>
</dbReference>
<reference evidence="1 2" key="2">
    <citation type="journal article" date="2017" name="Genome Biol.">
        <title>New reference genome sequences of hot pepper reveal the massive evolution of plant disease-resistance genes by retroduplication.</title>
        <authorList>
            <person name="Kim S."/>
            <person name="Park J."/>
            <person name="Yeom S.I."/>
            <person name="Kim Y.M."/>
            <person name="Seo E."/>
            <person name="Kim K.T."/>
            <person name="Kim M.S."/>
            <person name="Lee J.M."/>
            <person name="Cheong K."/>
            <person name="Shin H.S."/>
            <person name="Kim S.B."/>
            <person name="Han K."/>
            <person name="Lee J."/>
            <person name="Park M."/>
            <person name="Lee H.A."/>
            <person name="Lee H.Y."/>
            <person name="Lee Y."/>
            <person name="Oh S."/>
            <person name="Lee J.H."/>
            <person name="Choi E."/>
            <person name="Choi E."/>
            <person name="Lee S.E."/>
            <person name="Jeon J."/>
            <person name="Kim H."/>
            <person name="Choi G."/>
            <person name="Song H."/>
            <person name="Lee J."/>
            <person name="Lee S.C."/>
            <person name="Kwon J.K."/>
            <person name="Lee H.Y."/>
            <person name="Koo N."/>
            <person name="Hong Y."/>
            <person name="Kim R.W."/>
            <person name="Kang W.H."/>
            <person name="Huh J.H."/>
            <person name="Kang B.C."/>
            <person name="Yang T.J."/>
            <person name="Lee Y.H."/>
            <person name="Bennetzen J.L."/>
            <person name="Choi D."/>
        </authorList>
    </citation>
    <scope>NUCLEOTIDE SEQUENCE [LARGE SCALE GENOMIC DNA]</scope>
    <source>
        <strain evidence="2">cv. CM334</strain>
    </source>
</reference>
<reference evidence="1 2" key="1">
    <citation type="journal article" date="2014" name="Nat. Genet.">
        <title>Genome sequence of the hot pepper provides insights into the evolution of pungency in Capsicum species.</title>
        <authorList>
            <person name="Kim S."/>
            <person name="Park M."/>
            <person name="Yeom S.I."/>
            <person name="Kim Y.M."/>
            <person name="Lee J.M."/>
            <person name="Lee H.A."/>
            <person name="Seo E."/>
            <person name="Choi J."/>
            <person name="Cheong K."/>
            <person name="Kim K.T."/>
            <person name="Jung K."/>
            <person name="Lee G.W."/>
            <person name="Oh S.K."/>
            <person name="Bae C."/>
            <person name="Kim S.B."/>
            <person name="Lee H.Y."/>
            <person name="Kim S.Y."/>
            <person name="Kim M.S."/>
            <person name="Kang B.C."/>
            <person name="Jo Y.D."/>
            <person name="Yang H.B."/>
            <person name="Jeong H.J."/>
            <person name="Kang W.H."/>
            <person name="Kwon J.K."/>
            <person name="Shin C."/>
            <person name="Lim J.Y."/>
            <person name="Park J.H."/>
            <person name="Huh J.H."/>
            <person name="Kim J.S."/>
            <person name="Kim B.D."/>
            <person name="Cohen O."/>
            <person name="Paran I."/>
            <person name="Suh M.C."/>
            <person name="Lee S.B."/>
            <person name="Kim Y.K."/>
            <person name="Shin Y."/>
            <person name="Noh S.J."/>
            <person name="Park J."/>
            <person name="Seo Y.S."/>
            <person name="Kwon S.Y."/>
            <person name="Kim H.A."/>
            <person name="Park J.M."/>
            <person name="Kim H.J."/>
            <person name="Choi S.B."/>
            <person name="Bosland P.W."/>
            <person name="Reeves G."/>
            <person name="Jo S.H."/>
            <person name="Lee B.W."/>
            <person name="Cho H.T."/>
            <person name="Choi H.S."/>
            <person name="Lee M.S."/>
            <person name="Yu Y."/>
            <person name="Do Choi Y."/>
            <person name="Park B.S."/>
            <person name="van Deynze A."/>
            <person name="Ashrafi H."/>
            <person name="Hill T."/>
            <person name="Kim W.T."/>
            <person name="Pai H.S."/>
            <person name="Ahn H.K."/>
            <person name="Yeam I."/>
            <person name="Giovannoni J.J."/>
            <person name="Rose J.K."/>
            <person name="Sorensen I."/>
            <person name="Lee S.J."/>
            <person name="Kim R.W."/>
            <person name="Choi I.Y."/>
            <person name="Choi B.S."/>
            <person name="Lim J.S."/>
            <person name="Lee Y.H."/>
            <person name="Choi D."/>
        </authorList>
    </citation>
    <scope>NUCLEOTIDE SEQUENCE [LARGE SCALE GENOMIC DNA]</scope>
    <source>
        <strain evidence="2">cv. CM334</strain>
    </source>
</reference>
<dbReference type="Gramene" id="PHT67972">
    <property type="protein sequence ID" value="PHT67972"/>
    <property type="gene ID" value="T459_27459"/>
</dbReference>
<proteinExistence type="predicted"/>
<protein>
    <recommendedName>
        <fullName evidence="3">Ubiquitin-like protease family profile domain-containing protein</fullName>
    </recommendedName>
</protein>
<dbReference type="PANTHER" id="PTHR33022:SF13">
    <property type="entry name" value="UBIQUITIN-LIKE PROTEASE FAMILY PROFILE DOMAIN-CONTAINING PROTEIN"/>
    <property type="match status" value="1"/>
</dbReference>
<name>A0A2G2YDZ3_CAPAN</name>
<gene>
    <name evidence="1" type="ORF">T459_27459</name>
</gene>
<dbReference type="STRING" id="4072.A0A2G2YDZ3"/>
<comment type="caution">
    <text evidence="1">The sequence shown here is derived from an EMBL/GenBank/DDBJ whole genome shotgun (WGS) entry which is preliminary data.</text>
</comment>
<dbReference type="Proteomes" id="UP000222542">
    <property type="component" value="Unassembled WGS sequence"/>
</dbReference>